<sequence>MAHGTRGWSMQFGAQEPGFRGPFFDAGGAVMPADGTEQWTSMMMVEVCFEDSGVGNSRKDSSTDRHRISRDTSRARVMFFVKTFSFFALLGMRILKDLLE</sequence>
<evidence type="ECO:0000313" key="3">
    <source>
        <dbReference type="Proteomes" id="UP000001312"/>
    </source>
</evidence>
<dbReference type="InParanoid" id="A7F805"/>
<dbReference type="EMBL" id="CH476647">
    <property type="protein sequence ID" value="EDN98876.1"/>
    <property type="molecule type" value="Genomic_DNA"/>
</dbReference>
<evidence type="ECO:0000256" key="1">
    <source>
        <dbReference type="SAM" id="Phobius"/>
    </source>
</evidence>
<dbReference type="GeneID" id="5481321"/>
<evidence type="ECO:0000313" key="2">
    <source>
        <dbReference type="EMBL" id="EDN98876.1"/>
    </source>
</evidence>
<keyword evidence="3" id="KW-1185">Reference proteome</keyword>
<feature type="transmembrane region" description="Helical" evidence="1">
    <location>
        <begin position="77"/>
        <end position="95"/>
    </location>
</feature>
<proteinExistence type="predicted"/>
<dbReference type="KEGG" id="ssl:SS1G_13735"/>
<dbReference type="Proteomes" id="UP000001312">
    <property type="component" value="Unassembled WGS sequence"/>
</dbReference>
<keyword evidence="1" id="KW-0812">Transmembrane</keyword>
<dbReference type="RefSeq" id="XP_001585167.1">
    <property type="nucleotide sequence ID" value="XM_001585117.1"/>
</dbReference>
<accession>A7F805</accession>
<name>A7F805_SCLS1</name>
<keyword evidence="1" id="KW-1133">Transmembrane helix</keyword>
<keyword evidence="1" id="KW-0472">Membrane</keyword>
<reference evidence="3" key="1">
    <citation type="journal article" date="2011" name="PLoS Genet.">
        <title>Genomic analysis of the necrotrophic fungal pathogens Sclerotinia sclerotiorum and Botrytis cinerea.</title>
        <authorList>
            <person name="Amselem J."/>
            <person name="Cuomo C.A."/>
            <person name="van Kan J.A."/>
            <person name="Viaud M."/>
            <person name="Benito E.P."/>
            <person name="Couloux A."/>
            <person name="Coutinho P.M."/>
            <person name="de Vries R.P."/>
            <person name="Dyer P.S."/>
            <person name="Fillinger S."/>
            <person name="Fournier E."/>
            <person name="Gout L."/>
            <person name="Hahn M."/>
            <person name="Kohn L."/>
            <person name="Lapalu N."/>
            <person name="Plummer K.M."/>
            <person name="Pradier J.M."/>
            <person name="Quevillon E."/>
            <person name="Sharon A."/>
            <person name="Simon A."/>
            <person name="ten Have A."/>
            <person name="Tudzynski B."/>
            <person name="Tudzynski P."/>
            <person name="Wincker P."/>
            <person name="Andrew M."/>
            <person name="Anthouard V."/>
            <person name="Beever R.E."/>
            <person name="Beffa R."/>
            <person name="Benoit I."/>
            <person name="Bouzid O."/>
            <person name="Brault B."/>
            <person name="Chen Z."/>
            <person name="Choquer M."/>
            <person name="Collemare J."/>
            <person name="Cotton P."/>
            <person name="Danchin E.G."/>
            <person name="Da Silva C."/>
            <person name="Gautier A."/>
            <person name="Giraud C."/>
            <person name="Giraud T."/>
            <person name="Gonzalez C."/>
            <person name="Grossetete S."/>
            <person name="Guldener U."/>
            <person name="Henrissat B."/>
            <person name="Howlett B.J."/>
            <person name="Kodira C."/>
            <person name="Kretschmer M."/>
            <person name="Lappartient A."/>
            <person name="Leroch M."/>
            <person name="Levis C."/>
            <person name="Mauceli E."/>
            <person name="Neuveglise C."/>
            <person name="Oeser B."/>
            <person name="Pearson M."/>
            <person name="Poulain J."/>
            <person name="Poussereau N."/>
            <person name="Quesneville H."/>
            <person name="Rascle C."/>
            <person name="Schumacher J."/>
            <person name="Segurens B."/>
            <person name="Sexton A."/>
            <person name="Silva E."/>
            <person name="Sirven C."/>
            <person name="Soanes D.M."/>
            <person name="Talbot N.J."/>
            <person name="Templeton M."/>
            <person name="Yandava C."/>
            <person name="Yarden O."/>
            <person name="Zeng Q."/>
            <person name="Rollins J.A."/>
            <person name="Lebrun M.H."/>
            <person name="Dickman M."/>
        </authorList>
    </citation>
    <scope>NUCLEOTIDE SEQUENCE [LARGE SCALE GENOMIC DNA]</scope>
    <source>
        <strain evidence="3">ATCC 18683 / 1980 / Ss-1</strain>
    </source>
</reference>
<dbReference type="AlphaFoldDB" id="A7F805"/>
<dbReference type="HOGENOM" id="CLU_2307753_0_0_1"/>
<gene>
    <name evidence="2" type="ORF">SS1G_13735</name>
</gene>
<protein>
    <submittedName>
        <fullName evidence="2">Uncharacterized protein</fullName>
    </submittedName>
</protein>
<organism evidence="2 3">
    <name type="scientific">Sclerotinia sclerotiorum (strain ATCC 18683 / 1980 / Ss-1)</name>
    <name type="common">White mold</name>
    <name type="synonym">Whetzelinia sclerotiorum</name>
    <dbReference type="NCBI Taxonomy" id="665079"/>
    <lineage>
        <taxon>Eukaryota</taxon>
        <taxon>Fungi</taxon>
        <taxon>Dikarya</taxon>
        <taxon>Ascomycota</taxon>
        <taxon>Pezizomycotina</taxon>
        <taxon>Leotiomycetes</taxon>
        <taxon>Helotiales</taxon>
        <taxon>Sclerotiniaceae</taxon>
        <taxon>Sclerotinia</taxon>
    </lineage>
</organism>